<reference evidence="2 3" key="1">
    <citation type="submission" date="2024-09" db="EMBL/GenBank/DDBJ databases">
        <authorList>
            <person name="Sun Q."/>
            <person name="Mori K."/>
        </authorList>
    </citation>
    <scope>NUCLEOTIDE SEQUENCE [LARGE SCALE GENOMIC DNA]</scope>
    <source>
        <strain evidence="2 3">JCM 3307</strain>
    </source>
</reference>
<evidence type="ECO:0000313" key="2">
    <source>
        <dbReference type="EMBL" id="MFB9449670.1"/>
    </source>
</evidence>
<name>A0ABV5MLD2_9ACTN</name>
<protein>
    <recommendedName>
        <fullName evidence="4">Flagellar FliJ protein</fullName>
    </recommendedName>
</protein>
<dbReference type="Proteomes" id="UP001589608">
    <property type="component" value="Unassembled WGS sequence"/>
</dbReference>
<proteinExistence type="predicted"/>
<evidence type="ECO:0008006" key="4">
    <source>
        <dbReference type="Google" id="ProtNLM"/>
    </source>
</evidence>
<organism evidence="2 3">
    <name type="scientific">Dactylosporangium vinaceum</name>
    <dbReference type="NCBI Taxonomy" id="53362"/>
    <lineage>
        <taxon>Bacteria</taxon>
        <taxon>Bacillati</taxon>
        <taxon>Actinomycetota</taxon>
        <taxon>Actinomycetes</taxon>
        <taxon>Micromonosporales</taxon>
        <taxon>Micromonosporaceae</taxon>
        <taxon>Dactylosporangium</taxon>
    </lineage>
</organism>
<gene>
    <name evidence="2" type="ORF">ACFFTR_41880</name>
</gene>
<dbReference type="RefSeq" id="WP_223098155.1">
    <property type="nucleotide sequence ID" value="NZ_CP061913.1"/>
</dbReference>
<keyword evidence="3" id="KW-1185">Reference proteome</keyword>
<evidence type="ECO:0000256" key="1">
    <source>
        <dbReference type="SAM" id="MobiDB-lite"/>
    </source>
</evidence>
<evidence type="ECO:0000313" key="3">
    <source>
        <dbReference type="Proteomes" id="UP001589608"/>
    </source>
</evidence>
<dbReference type="EMBL" id="JBHMCA010000068">
    <property type="protein sequence ID" value="MFB9449670.1"/>
    <property type="molecule type" value="Genomic_DNA"/>
</dbReference>
<dbReference type="Gene3D" id="1.10.287.1700">
    <property type="match status" value="1"/>
</dbReference>
<sequence length="143" mass="15540">MAKNGFRLGAVLRARKAQEDMAKAAVVRAREEAGAAVQRIRARERDLDGRPVPRAATAAAYAATLTARQALAGELAAAIGLAKLADETVEARMNELIDAAVQRRTMEKLQERHDLTRKRTEAAAAEKAVDDLTTSASFREDRQ</sequence>
<comment type="caution">
    <text evidence="2">The sequence shown here is derived from an EMBL/GenBank/DDBJ whole genome shotgun (WGS) entry which is preliminary data.</text>
</comment>
<dbReference type="InterPro" id="IPR053716">
    <property type="entry name" value="Flag_assembly_chemotaxis_eff"/>
</dbReference>
<feature type="region of interest" description="Disordered" evidence="1">
    <location>
        <begin position="111"/>
        <end position="143"/>
    </location>
</feature>
<feature type="compositionally biased region" description="Basic and acidic residues" evidence="1">
    <location>
        <begin position="111"/>
        <end position="121"/>
    </location>
</feature>
<accession>A0ABV5MLD2</accession>